<name>A0A8T0QC59_PANVG</name>
<protein>
    <submittedName>
        <fullName evidence="2">Uncharacterized protein</fullName>
    </submittedName>
</protein>
<evidence type="ECO:0000313" key="3">
    <source>
        <dbReference type="Proteomes" id="UP000823388"/>
    </source>
</evidence>
<reference evidence="2" key="1">
    <citation type="submission" date="2020-05" db="EMBL/GenBank/DDBJ databases">
        <title>WGS assembly of Panicum virgatum.</title>
        <authorList>
            <person name="Lovell J.T."/>
            <person name="Jenkins J."/>
            <person name="Shu S."/>
            <person name="Juenger T.E."/>
            <person name="Schmutz J."/>
        </authorList>
    </citation>
    <scope>NUCLEOTIDE SEQUENCE</scope>
    <source>
        <strain evidence="2">AP13</strain>
    </source>
</reference>
<dbReference type="EMBL" id="CM029049">
    <property type="protein sequence ID" value="KAG2570172.1"/>
    <property type="molecule type" value="Genomic_DNA"/>
</dbReference>
<dbReference type="AlphaFoldDB" id="A0A8T0QC59"/>
<keyword evidence="3" id="KW-1185">Reference proteome</keyword>
<feature type="region of interest" description="Disordered" evidence="1">
    <location>
        <begin position="1"/>
        <end position="24"/>
    </location>
</feature>
<proteinExistence type="predicted"/>
<evidence type="ECO:0000256" key="1">
    <source>
        <dbReference type="SAM" id="MobiDB-lite"/>
    </source>
</evidence>
<dbReference type="Proteomes" id="UP000823388">
    <property type="component" value="Chromosome 7K"/>
</dbReference>
<sequence length="123" mass="13731">MDYSRFPNLSVDHPTPAQPCPALRGSSLETMPAQDLLDSGTIQASSSDESLLHFILTAGKQSFSCKKEEEAPFWGRGLPVPFWCPDWCLLTRGAHWYCFLPELGPFFLPTAWRLRKQNGSGSV</sequence>
<comment type="caution">
    <text evidence="2">The sequence shown here is derived from an EMBL/GenBank/DDBJ whole genome shotgun (WGS) entry which is preliminary data.</text>
</comment>
<evidence type="ECO:0000313" key="2">
    <source>
        <dbReference type="EMBL" id="KAG2570172.1"/>
    </source>
</evidence>
<accession>A0A8T0QC59</accession>
<organism evidence="2 3">
    <name type="scientific">Panicum virgatum</name>
    <name type="common">Blackwell switchgrass</name>
    <dbReference type="NCBI Taxonomy" id="38727"/>
    <lineage>
        <taxon>Eukaryota</taxon>
        <taxon>Viridiplantae</taxon>
        <taxon>Streptophyta</taxon>
        <taxon>Embryophyta</taxon>
        <taxon>Tracheophyta</taxon>
        <taxon>Spermatophyta</taxon>
        <taxon>Magnoliopsida</taxon>
        <taxon>Liliopsida</taxon>
        <taxon>Poales</taxon>
        <taxon>Poaceae</taxon>
        <taxon>PACMAD clade</taxon>
        <taxon>Panicoideae</taxon>
        <taxon>Panicodae</taxon>
        <taxon>Paniceae</taxon>
        <taxon>Panicinae</taxon>
        <taxon>Panicum</taxon>
        <taxon>Panicum sect. Hiantes</taxon>
    </lineage>
</organism>
<gene>
    <name evidence="2" type="ORF">PVAP13_7KG031572</name>
</gene>